<dbReference type="Gene3D" id="1.25.40.20">
    <property type="entry name" value="Ankyrin repeat-containing domain"/>
    <property type="match status" value="1"/>
</dbReference>
<comment type="caution">
    <text evidence="1">The sequence shown here is derived from an EMBL/GenBank/DDBJ whole genome shotgun (WGS) entry which is preliminary data.</text>
</comment>
<gene>
    <name evidence="1" type="ORF">CKAH01_07810</name>
</gene>
<dbReference type="InterPro" id="IPR036770">
    <property type="entry name" value="Ankyrin_rpt-contain_sf"/>
</dbReference>
<dbReference type="AlphaFoldDB" id="A0AAD9Y4S4"/>
<sequence length="162" mass="17644">MHGHTEVVKWLIQQGVSIFEDSVKVCGCPSGNTWEEDRPWPLDGPRTACVLAILHRHYTTAHVLMVAGAGVHGNQWMPNGITIWQEAVQGDDYKSILRYASHIGSTLTSVVLRNDDSHSEESAVQNTVDAVELLLDSAEALGAYALDGLGKIARLAFPRVAN</sequence>
<protein>
    <submittedName>
        <fullName evidence="1">Uncharacterized protein</fullName>
    </submittedName>
</protein>
<evidence type="ECO:0000313" key="2">
    <source>
        <dbReference type="Proteomes" id="UP001281614"/>
    </source>
</evidence>
<name>A0AAD9Y4S4_COLKA</name>
<dbReference type="EMBL" id="VYYT01000433">
    <property type="protein sequence ID" value="KAK2736056.1"/>
    <property type="molecule type" value="Genomic_DNA"/>
</dbReference>
<evidence type="ECO:0000313" key="1">
    <source>
        <dbReference type="EMBL" id="KAK2736056.1"/>
    </source>
</evidence>
<proteinExistence type="predicted"/>
<dbReference type="Proteomes" id="UP001281614">
    <property type="component" value="Unassembled WGS sequence"/>
</dbReference>
<accession>A0AAD9Y4S4</accession>
<organism evidence="1 2">
    <name type="scientific">Colletotrichum kahawae</name>
    <name type="common">Coffee berry disease fungus</name>
    <dbReference type="NCBI Taxonomy" id="34407"/>
    <lineage>
        <taxon>Eukaryota</taxon>
        <taxon>Fungi</taxon>
        <taxon>Dikarya</taxon>
        <taxon>Ascomycota</taxon>
        <taxon>Pezizomycotina</taxon>
        <taxon>Sordariomycetes</taxon>
        <taxon>Hypocreomycetidae</taxon>
        <taxon>Glomerellales</taxon>
        <taxon>Glomerellaceae</taxon>
        <taxon>Colletotrichum</taxon>
        <taxon>Colletotrichum gloeosporioides species complex</taxon>
    </lineage>
</organism>
<dbReference type="SUPFAM" id="SSF48403">
    <property type="entry name" value="Ankyrin repeat"/>
    <property type="match status" value="1"/>
</dbReference>
<reference evidence="1" key="1">
    <citation type="submission" date="2023-02" db="EMBL/GenBank/DDBJ databases">
        <title>Colletotrichum kahawae CIFC_Que2 genome sequencing and assembly.</title>
        <authorList>
            <person name="Baroncelli R."/>
        </authorList>
    </citation>
    <scope>NUCLEOTIDE SEQUENCE</scope>
    <source>
        <strain evidence="1">CIFC_Que2</strain>
    </source>
</reference>
<keyword evidence="2" id="KW-1185">Reference proteome</keyword>